<evidence type="ECO:0000313" key="1">
    <source>
        <dbReference type="EMBL" id="GIJ23339.1"/>
    </source>
</evidence>
<reference evidence="1 2" key="1">
    <citation type="submission" date="2021-01" db="EMBL/GenBank/DDBJ databases">
        <title>Whole genome shotgun sequence of Verrucosispora lutea NBRC 106530.</title>
        <authorList>
            <person name="Komaki H."/>
            <person name="Tamura T."/>
        </authorList>
    </citation>
    <scope>NUCLEOTIDE SEQUENCE [LARGE SCALE GENOMIC DNA]</scope>
    <source>
        <strain evidence="1 2">NBRC 106530</strain>
    </source>
</reference>
<keyword evidence="2" id="KW-1185">Reference proteome</keyword>
<organism evidence="1 2">
    <name type="scientific">Micromonospora lutea</name>
    <dbReference type="NCBI Taxonomy" id="419825"/>
    <lineage>
        <taxon>Bacteria</taxon>
        <taxon>Bacillati</taxon>
        <taxon>Actinomycetota</taxon>
        <taxon>Actinomycetes</taxon>
        <taxon>Micromonosporales</taxon>
        <taxon>Micromonosporaceae</taxon>
        <taxon>Micromonospora</taxon>
    </lineage>
</organism>
<accession>A0ABQ4IZL0</accession>
<comment type="caution">
    <text evidence="1">The sequence shown here is derived from an EMBL/GenBank/DDBJ whole genome shotgun (WGS) entry which is preliminary data.</text>
</comment>
<dbReference type="EMBL" id="BOPB01000024">
    <property type="protein sequence ID" value="GIJ23339.1"/>
    <property type="molecule type" value="Genomic_DNA"/>
</dbReference>
<dbReference type="Proteomes" id="UP000643165">
    <property type="component" value="Unassembled WGS sequence"/>
</dbReference>
<proteinExistence type="predicted"/>
<evidence type="ECO:0000313" key="2">
    <source>
        <dbReference type="Proteomes" id="UP000643165"/>
    </source>
</evidence>
<protein>
    <submittedName>
        <fullName evidence="1">Uncharacterized protein</fullName>
    </submittedName>
</protein>
<sequence length="111" mass="11590">MAQGHGAAQARHSQSGRSATWNCDVICVLLSAGRLAAGPSVADVPDGPASVAPVLSDRIRAVPMGTVWCAADYSRKASDRPVCLVCPPVRAVRNADPTGEEWCGWTSGREC</sequence>
<name>A0ABQ4IZL0_9ACTN</name>
<gene>
    <name evidence="1" type="ORF">Vlu01_39630</name>
</gene>